<evidence type="ECO:0000313" key="2">
    <source>
        <dbReference type="EMBL" id="TGO84280.1"/>
    </source>
</evidence>
<feature type="compositionally biased region" description="Basic residues" evidence="1">
    <location>
        <begin position="94"/>
        <end position="104"/>
    </location>
</feature>
<dbReference type="AlphaFoldDB" id="A0A4Z1KF85"/>
<organism evidence="2 3">
    <name type="scientific">Botrytis porri</name>
    <dbReference type="NCBI Taxonomy" id="87229"/>
    <lineage>
        <taxon>Eukaryota</taxon>
        <taxon>Fungi</taxon>
        <taxon>Dikarya</taxon>
        <taxon>Ascomycota</taxon>
        <taxon>Pezizomycotina</taxon>
        <taxon>Leotiomycetes</taxon>
        <taxon>Helotiales</taxon>
        <taxon>Sclerotiniaceae</taxon>
        <taxon>Botrytis</taxon>
    </lineage>
</organism>
<evidence type="ECO:0000256" key="1">
    <source>
        <dbReference type="SAM" id="MobiDB-lite"/>
    </source>
</evidence>
<feature type="compositionally biased region" description="Basic and acidic residues" evidence="1">
    <location>
        <begin position="119"/>
        <end position="129"/>
    </location>
</feature>
<feature type="region of interest" description="Disordered" evidence="1">
    <location>
        <begin position="93"/>
        <end position="129"/>
    </location>
</feature>
<evidence type="ECO:0000313" key="3">
    <source>
        <dbReference type="Proteomes" id="UP000297280"/>
    </source>
</evidence>
<gene>
    <name evidence="2" type="ORF">BPOR_0525g00120</name>
</gene>
<dbReference type="Proteomes" id="UP000297280">
    <property type="component" value="Unassembled WGS sequence"/>
</dbReference>
<comment type="caution">
    <text evidence="2">The sequence shown here is derived from an EMBL/GenBank/DDBJ whole genome shotgun (WGS) entry which is preliminary data.</text>
</comment>
<proteinExistence type="predicted"/>
<protein>
    <submittedName>
        <fullName evidence="2">Uncharacterized protein</fullName>
    </submittedName>
</protein>
<name>A0A4Z1KF85_9HELO</name>
<accession>A0A4Z1KF85</accession>
<keyword evidence="3" id="KW-1185">Reference proteome</keyword>
<reference evidence="2 3" key="1">
    <citation type="submission" date="2017-12" db="EMBL/GenBank/DDBJ databases">
        <title>Comparative genomics of Botrytis spp.</title>
        <authorList>
            <person name="Valero-Jimenez C.A."/>
            <person name="Tapia P."/>
            <person name="Veloso J."/>
            <person name="Silva-Moreno E."/>
            <person name="Staats M."/>
            <person name="Valdes J.H."/>
            <person name="Van Kan J.A.L."/>
        </authorList>
    </citation>
    <scope>NUCLEOTIDE SEQUENCE [LARGE SCALE GENOMIC DNA]</scope>
    <source>
        <strain evidence="2 3">MUCL3349</strain>
    </source>
</reference>
<sequence>MNRNNHATLQDSTFKTLLPSPFSRHQTSANFTSAPSRKLFRAGKRNKKRCFEEAEALDDWIHITPELISDHDAEFKCHTSKLGSPFEFVEKSSVRLKRSRRQRRGTSFIQNTRRGRRLKSTEKLKKSNL</sequence>
<dbReference type="EMBL" id="PQXO01000524">
    <property type="protein sequence ID" value="TGO84280.1"/>
    <property type="molecule type" value="Genomic_DNA"/>
</dbReference>